<evidence type="ECO:0000256" key="3">
    <source>
        <dbReference type="ARBA" id="ARBA00023125"/>
    </source>
</evidence>
<evidence type="ECO:0000256" key="2">
    <source>
        <dbReference type="ARBA" id="ARBA00023015"/>
    </source>
</evidence>
<evidence type="ECO:0000259" key="7">
    <source>
        <dbReference type="PROSITE" id="PS51005"/>
    </source>
</evidence>
<comment type="caution">
    <text evidence="8">The sequence shown here is derived from an EMBL/GenBank/DDBJ whole genome shotgun (WGS) entry which is preliminary data.</text>
</comment>
<keyword evidence="2" id="KW-0805">Transcription regulation</keyword>
<comment type="subcellular location">
    <subcellularLocation>
        <location evidence="1">Nucleus</location>
    </subcellularLocation>
</comment>
<evidence type="ECO:0000313" key="9">
    <source>
        <dbReference type="Proteomes" id="UP001457282"/>
    </source>
</evidence>
<evidence type="ECO:0000256" key="4">
    <source>
        <dbReference type="ARBA" id="ARBA00023163"/>
    </source>
</evidence>
<keyword evidence="3" id="KW-0238">DNA-binding</keyword>
<name>A0AAW1X2J1_RUBAR</name>
<dbReference type="Gene3D" id="2.170.150.80">
    <property type="entry name" value="NAC domain"/>
    <property type="match status" value="1"/>
</dbReference>
<dbReference type="EMBL" id="JBEDUW010000005">
    <property type="protein sequence ID" value="KAK9929912.1"/>
    <property type="molecule type" value="Genomic_DNA"/>
</dbReference>
<dbReference type="PROSITE" id="PS51005">
    <property type="entry name" value="NAC"/>
    <property type="match status" value="1"/>
</dbReference>
<keyword evidence="5" id="KW-0539">Nucleus</keyword>
<gene>
    <name evidence="8" type="ORF">M0R45_026981</name>
</gene>
<protein>
    <recommendedName>
        <fullName evidence="7">NAC domain-containing protein</fullName>
    </recommendedName>
</protein>
<dbReference type="AlphaFoldDB" id="A0AAW1X2J1"/>
<accession>A0AAW1X2J1</accession>
<dbReference type="GO" id="GO:0005634">
    <property type="term" value="C:nucleus"/>
    <property type="evidence" value="ECO:0007669"/>
    <property type="project" value="UniProtKB-SubCell"/>
</dbReference>
<dbReference type="PANTHER" id="PTHR31989">
    <property type="entry name" value="NAC DOMAIN-CONTAINING PROTEIN 82-RELATED"/>
    <property type="match status" value="1"/>
</dbReference>
<proteinExistence type="predicted"/>
<organism evidence="8 9">
    <name type="scientific">Rubus argutus</name>
    <name type="common">Southern blackberry</name>
    <dbReference type="NCBI Taxonomy" id="59490"/>
    <lineage>
        <taxon>Eukaryota</taxon>
        <taxon>Viridiplantae</taxon>
        <taxon>Streptophyta</taxon>
        <taxon>Embryophyta</taxon>
        <taxon>Tracheophyta</taxon>
        <taxon>Spermatophyta</taxon>
        <taxon>Magnoliopsida</taxon>
        <taxon>eudicotyledons</taxon>
        <taxon>Gunneridae</taxon>
        <taxon>Pentapetalae</taxon>
        <taxon>rosids</taxon>
        <taxon>fabids</taxon>
        <taxon>Rosales</taxon>
        <taxon>Rosaceae</taxon>
        <taxon>Rosoideae</taxon>
        <taxon>Rosoideae incertae sedis</taxon>
        <taxon>Rubus</taxon>
    </lineage>
</organism>
<dbReference type="InterPro" id="IPR003441">
    <property type="entry name" value="NAC-dom"/>
</dbReference>
<dbReference type="InterPro" id="IPR036093">
    <property type="entry name" value="NAC_dom_sf"/>
</dbReference>
<keyword evidence="9" id="KW-1185">Reference proteome</keyword>
<feature type="compositionally biased region" description="Basic and acidic residues" evidence="6">
    <location>
        <begin position="157"/>
        <end position="172"/>
    </location>
</feature>
<evidence type="ECO:0000256" key="5">
    <source>
        <dbReference type="ARBA" id="ARBA00023242"/>
    </source>
</evidence>
<keyword evidence="4" id="KW-0804">Transcription</keyword>
<evidence type="ECO:0000256" key="6">
    <source>
        <dbReference type="SAM" id="MobiDB-lite"/>
    </source>
</evidence>
<dbReference type="SUPFAM" id="SSF101941">
    <property type="entry name" value="NAC domain"/>
    <property type="match status" value="1"/>
</dbReference>
<dbReference type="Pfam" id="PF02365">
    <property type="entry name" value="NAM"/>
    <property type="match status" value="1"/>
</dbReference>
<dbReference type="Proteomes" id="UP001457282">
    <property type="component" value="Unassembled WGS sequence"/>
</dbReference>
<reference evidence="8 9" key="1">
    <citation type="journal article" date="2023" name="G3 (Bethesda)">
        <title>A chromosome-length genome assembly and annotation of blackberry (Rubus argutus, cv. 'Hillquist').</title>
        <authorList>
            <person name="Bruna T."/>
            <person name="Aryal R."/>
            <person name="Dudchenko O."/>
            <person name="Sargent D.J."/>
            <person name="Mead D."/>
            <person name="Buti M."/>
            <person name="Cavallini A."/>
            <person name="Hytonen T."/>
            <person name="Andres J."/>
            <person name="Pham M."/>
            <person name="Weisz D."/>
            <person name="Mascagni F."/>
            <person name="Usai G."/>
            <person name="Natali L."/>
            <person name="Bassil N."/>
            <person name="Fernandez G.E."/>
            <person name="Lomsadze A."/>
            <person name="Armour M."/>
            <person name="Olukolu B."/>
            <person name="Poorten T."/>
            <person name="Britton C."/>
            <person name="Davik J."/>
            <person name="Ashrafi H."/>
            <person name="Aiden E.L."/>
            <person name="Borodovsky M."/>
            <person name="Worthington M."/>
        </authorList>
    </citation>
    <scope>NUCLEOTIDE SEQUENCE [LARGE SCALE GENOMIC DNA]</scope>
    <source>
        <strain evidence="8">PI 553951</strain>
    </source>
</reference>
<evidence type="ECO:0000256" key="1">
    <source>
        <dbReference type="ARBA" id="ARBA00004123"/>
    </source>
</evidence>
<evidence type="ECO:0000313" key="8">
    <source>
        <dbReference type="EMBL" id="KAK9929912.1"/>
    </source>
</evidence>
<dbReference type="GO" id="GO:0006355">
    <property type="term" value="P:regulation of DNA-templated transcription"/>
    <property type="evidence" value="ECO:0007669"/>
    <property type="project" value="InterPro"/>
</dbReference>
<dbReference type="GO" id="GO:0003677">
    <property type="term" value="F:DNA binding"/>
    <property type="evidence" value="ECO:0007669"/>
    <property type="project" value="UniProtKB-KW"/>
</dbReference>
<sequence length="323" mass="36936">MELGTGRLWATNSGPISSPIVPDFYGHMEPWVVWQMYGGGESNRVEDEEPLFFFTHRRKLSPTAKRFDRKVGSGTWSGQYSREVVAEDDHSVVIGIRREFRYEGGRNSRQNGAWLMQEYQITSDNDATTLVLCTLRKNPRKPPPPPSDQKRSVVKMTRVDDNKRKGIVDQLRKPKAKKQKRGDTCDQEQQGSSVDQLNMEVSTYQFHGHDQDCYYPELNVDRPDLFMANEFLAPTPSDQSYEGNNLDLVSDEQTYDDQPLVVQFQEESNKFLALLLNDLNANDPIETDHQYQYSDSSVQAFFDSNFSLPLPATQVLSSPAFTE</sequence>
<feature type="region of interest" description="Disordered" evidence="6">
    <location>
        <begin position="136"/>
        <end position="194"/>
    </location>
</feature>
<feature type="domain" description="NAC" evidence="7">
    <location>
        <begin position="1"/>
        <end position="138"/>
    </location>
</feature>